<dbReference type="Proteomes" id="UP001489719">
    <property type="component" value="Unassembled WGS sequence"/>
</dbReference>
<evidence type="ECO:0000313" key="2">
    <source>
        <dbReference type="Proteomes" id="UP001489719"/>
    </source>
</evidence>
<dbReference type="EMBL" id="MU970293">
    <property type="protein sequence ID" value="KAK9318829.1"/>
    <property type="molecule type" value="Genomic_DNA"/>
</dbReference>
<accession>A0ACC3TCE4</accession>
<keyword evidence="2" id="KW-1185">Reference proteome</keyword>
<proteinExistence type="predicted"/>
<reference evidence="2" key="1">
    <citation type="journal article" date="2024" name="Front. Bioeng. Biotechnol.">
        <title>Genome-scale model development and genomic sequencing of the oleaginous clade Lipomyces.</title>
        <authorList>
            <person name="Czajka J.J."/>
            <person name="Han Y."/>
            <person name="Kim J."/>
            <person name="Mondo S.J."/>
            <person name="Hofstad B.A."/>
            <person name="Robles A."/>
            <person name="Haridas S."/>
            <person name="Riley R."/>
            <person name="LaButti K."/>
            <person name="Pangilinan J."/>
            <person name="Andreopoulos W."/>
            <person name="Lipzen A."/>
            <person name="Yan J."/>
            <person name="Wang M."/>
            <person name="Ng V."/>
            <person name="Grigoriev I.V."/>
            <person name="Spatafora J.W."/>
            <person name="Magnuson J.K."/>
            <person name="Baker S.E."/>
            <person name="Pomraning K.R."/>
        </authorList>
    </citation>
    <scope>NUCLEOTIDE SEQUENCE [LARGE SCALE GENOMIC DNA]</scope>
    <source>
        <strain evidence="2">CBS 10300</strain>
    </source>
</reference>
<evidence type="ECO:0000313" key="1">
    <source>
        <dbReference type="EMBL" id="KAK9318829.1"/>
    </source>
</evidence>
<protein>
    <submittedName>
        <fullName evidence="1">Uncharacterized protein</fullName>
    </submittedName>
</protein>
<comment type="caution">
    <text evidence="1">The sequence shown here is derived from an EMBL/GenBank/DDBJ whole genome shotgun (WGS) entry which is preliminary data.</text>
</comment>
<sequence>MANQQSELQSFKSKPRVFILSDISNEPDDAESLVRYLLYSNQFQTKGLVAVTSTWLKHKVYPEDIAKIVRAYGLVVDNLNAHVHPDFPYPSAQSLLDLIRTGPELYGKEALRPDIPLSSGAKLLIEVLDESEEPLWVLCWGGTNVLAQVLQNTSDRSPTESAKLRSKLRVYAISDQDDTGMRIRLQFPDIFYISSAHGWNQYGLAAWTGISGDKYYGSDQDGPDFSTFTKEWIKDHIQIGPLGNAYPDYVFIPEGDTPTFLYLIQNGLNVPEHPEWGSWGGRYMLTDANGAGKHYTDAVDRVVGLNGKTYSSNHATIWRWREAFQHDFAVRIQWTLQPDFTKANHAPVIELNGTTGTEPLFLDAEAGSEITFDASKSWDPDEKDSLVFLWYPYKDVTATQWWVDAEVATLGIEALSVDNKTVKVILPPPEKCCVDLFTREPKKRGQSFHLILEVKDSGTPPLRTYKRIVIQAMNEDLKGGGGPAAEFIADVKHDVL</sequence>
<name>A0ACC3TCE4_9ASCO</name>
<gene>
    <name evidence="1" type="ORF">V1517DRAFT_334477</name>
</gene>
<organism evidence="1 2">
    <name type="scientific">Lipomyces orientalis</name>
    <dbReference type="NCBI Taxonomy" id="1233043"/>
    <lineage>
        <taxon>Eukaryota</taxon>
        <taxon>Fungi</taxon>
        <taxon>Dikarya</taxon>
        <taxon>Ascomycota</taxon>
        <taxon>Saccharomycotina</taxon>
        <taxon>Lipomycetes</taxon>
        <taxon>Lipomycetales</taxon>
        <taxon>Lipomycetaceae</taxon>
        <taxon>Lipomyces</taxon>
    </lineage>
</organism>